<reference evidence="14" key="1">
    <citation type="journal article" date="2019" name="Int. J. Syst. Evol. Microbiol.">
        <title>The Global Catalogue of Microorganisms (GCM) 10K type strain sequencing project: providing services to taxonomists for standard genome sequencing and annotation.</title>
        <authorList>
            <consortium name="The Broad Institute Genomics Platform"/>
            <consortium name="The Broad Institute Genome Sequencing Center for Infectious Disease"/>
            <person name="Wu L."/>
            <person name="Ma J."/>
        </authorList>
    </citation>
    <scope>NUCLEOTIDE SEQUENCE [LARGE SCALE GENOMIC DNA]</scope>
    <source>
        <strain evidence="14">CECT 8288</strain>
    </source>
</reference>
<keyword evidence="1 10" id="KW-1003">Cell membrane</keyword>
<keyword evidence="2 10" id="KW-0132">Cell division</keyword>
<evidence type="ECO:0000256" key="5">
    <source>
        <dbReference type="ARBA" id="ARBA00022960"/>
    </source>
</evidence>
<feature type="domain" description="Glycosyltransferase family 28 N-terminal" evidence="11">
    <location>
        <begin position="3"/>
        <end position="138"/>
    </location>
</feature>
<comment type="caution">
    <text evidence="13">The sequence shown here is derived from an EMBL/GenBank/DDBJ whole genome shotgun (WGS) entry which is preliminary data.</text>
</comment>
<dbReference type="CDD" id="cd03785">
    <property type="entry name" value="GT28_MurG"/>
    <property type="match status" value="1"/>
</dbReference>
<dbReference type="EC" id="2.4.1.227" evidence="10"/>
<keyword evidence="14" id="KW-1185">Reference proteome</keyword>
<name>A0ABV7WPR2_9GAMM</name>
<feature type="binding site" evidence="10">
    <location>
        <begin position="10"/>
        <end position="12"/>
    </location>
    <ligand>
        <name>UDP-N-acetyl-alpha-D-glucosamine</name>
        <dbReference type="ChEBI" id="CHEBI:57705"/>
    </ligand>
</feature>
<dbReference type="Pfam" id="PF03033">
    <property type="entry name" value="Glyco_transf_28"/>
    <property type="match status" value="1"/>
</dbReference>
<dbReference type="PANTHER" id="PTHR21015">
    <property type="entry name" value="UDP-N-ACETYLGLUCOSAMINE--N-ACETYLMURAMYL-(PENTAPEPTIDE) PYROPHOSPHORYL-UNDECAPRENOL N-ACETYLGLUCOSAMINE TRANSFERASE 1"/>
    <property type="match status" value="1"/>
</dbReference>
<proteinExistence type="inferred from homology"/>
<evidence type="ECO:0000256" key="8">
    <source>
        <dbReference type="ARBA" id="ARBA00023306"/>
    </source>
</evidence>
<dbReference type="EMBL" id="JBHRYN010000008">
    <property type="protein sequence ID" value="MFC3701243.1"/>
    <property type="molecule type" value="Genomic_DNA"/>
</dbReference>
<keyword evidence="5 10" id="KW-0133">Cell shape</keyword>
<comment type="subcellular location">
    <subcellularLocation>
        <location evidence="10">Cell membrane</location>
        <topology evidence="10">Peripheral membrane protein</topology>
        <orientation evidence="10">Cytoplasmic side</orientation>
    </subcellularLocation>
</comment>
<dbReference type="Pfam" id="PF04101">
    <property type="entry name" value="Glyco_tran_28_C"/>
    <property type="match status" value="1"/>
</dbReference>
<dbReference type="Proteomes" id="UP001595710">
    <property type="component" value="Unassembled WGS sequence"/>
</dbReference>
<feature type="binding site" evidence="10">
    <location>
        <position position="121"/>
    </location>
    <ligand>
        <name>UDP-N-acetyl-alpha-D-glucosamine</name>
        <dbReference type="ChEBI" id="CHEBI:57705"/>
    </ligand>
</feature>
<feature type="binding site" evidence="10">
    <location>
        <position position="236"/>
    </location>
    <ligand>
        <name>UDP-N-acetyl-alpha-D-glucosamine</name>
        <dbReference type="ChEBI" id="CHEBI:57705"/>
    </ligand>
</feature>
<dbReference type="GO" id="GO:0016757">
    <property type="term" value="F:glycosyltransferase activity"/>
    <property type="evidence" value="ECO:0007669"/>
    <property type="project" value="UniProtKB-KW"/>
</dbReference>
<keyword evidence="8 10" id="KW-0131">Cell cycle</keyword>
<dbReference type="SUPFAM" id="SSF53756">
    <property type="entry name" value="UDP-Glycosyltransferase/glycogen phosphorylase"/>
    <property type="match status" value="1"/>
</dbReference>
<dbReference type="RefSeq" id="WP_290282752.1">
    <property type="nucleotide sequence ID" value="NZ_JAUFQI010000001.1"/>
</dbReference>
<feature type="binding site" evidence="10">
    <location>
        <position position="186"/>
    </location>
    <ligand>
        <name>UDP-N-acetyl-alpha-D-glucosamine</name>
        <dbReference type="ChEBI" id="CHEBI:57705"/>
    </ligand>
</feature>
<comment type="similarity">
    <text evidence="10">Belongs to the glycosyltransferase 28 family. MurG subfamily.</text>
</comment>
<organism evidence="13 14">
    <name type="scientific">Reinekea marina</name>
    <dbReference type="NCBI Taxonomy" id="1310421"/>
    <lineage>
        <taxon>Bacteria</taxon>
        <taxon>Pseudomonadati</taxon>
        <taxon>Pseudomonadota</taxon>
        <taxon>Gammaproteobacteria</taxon>
        <taxon>Oceanospirillales</taxon>
        <taxon>Saccharospirillaceae</taxon>
        <taxon>Reinekea</taxon>
    </lineage>
</organism>
<evidence type="ECO:0000256" key="9">
    <source>
        <dbReference type="ARBA" id="ARBA00023316"/>
    </source>
</evidence>
<evidence type="ECO:0000256" key="10">
    <source>
        <dbReference type="HAMAP-Rule" id="MF_00033"/>
    </source>
</evidence>
<evidence type="ECO:0000256" key="4">
    <source>
        <dbReference type="ARBA" id="ARBA00022679"/>
    </source>
</evidence>
<dbReference type="InterPro" id="IPR007235">
    <property type="entry name" value="Glyco_trans_28_C"/>
</dbReference>
<accession>A0ABV7WPR2</accession>
<evidence type="ECO:0000256" key="6">
    <source>
        <dbReference type="ARBA" id="ARBA00022984"/>
    </source>
</evidence>
<evidence type="ECO:0000259" key="12">
    <source>
        <dbReference type="Pfam" id="PF04101"/>
    </source>
</evidence>
<feature type="domain" description="Glycosyl transferase family 28 C-terminal" evidence="12">
    <location>
        <begin position="180"/>
        <end position="335"/>
    </location>
</feature>
<keyword evidence="6 10" id="KW-0573">Peptidoglycan synthesis</keyword>
<comment type="caution">
    <text evidence="10">Lacks conserved residue(s) required for the propagation of feature annotation.</text>
</comment>
<dbReference type="PANTHER" id="PTHR21015:SF22">
    <property type="entry name" value="GLYCOSYLTRANSFERASE"/>
    <property type="match status" value="1"/>
</dbReference>
<keyword evidence="3 10" id="KW-0328">Glycosyltransferase</keyword>
<feature type="binding site" evidence="10">
    <location>
        <position position="158"/>
    </location>
    <ligand>
        <name>UDP-N-acetyl-alpha-D-glucosamine</name>
        <dbReference type="ChEBI" id="CHEBI:57705"/>
    </ligand>
</feature>
<dbReference type="InterPro" id="IPR006009">
    <property type="entry name" value="GlcNAc_MurG"/>
</dbReference>
<evidence type="ECO:0000259" key="11">
    <source>
        <dbReference type="Pfam" id="PF03033"/>
    </source>
</evidence>
<evidence type="ECO:0000313" key="13">
    <source>
        <dbReference type="EMBL" id="MFC3701243.1"/>
    </source>
</evidence>
<keyword evidence="4 10" id="KW-0808">Transferase</keyword>
<evidence type="ECO:0000256" key="2">
    <source>
        <dbReference type="ARBA" id="ARBA00022618"/>
    </source>
</evidence>
<evidence type="ECO:0000256" key="7">
    <source>
        <dbReference type="ARBA" id="ARBA00023136"/>
    </source>
</evidence>
<dbReference type="Gene3D" id="3.40.50.2000">
    <property type="entry name" value="Glycogen Phosphorylase B"/>
    <property type="match status" value="2"/>
</dbReference>
<dbReference type="NCBIfam" id="TIGR01133">
    <property type="entry name" value="murG"/>
    <property type="match status" value="1"/>
</dbReference>
<evidence type="ECO:0000256" key="1">
    <source>
        <dbReference type="ARBA" id="ARBA00022475"/>
    </source>
</evidence>
<keyword evidence="7 10" id="KW-0472">Membrane</keyword>
<keyword evidence="9 10" id="KW-0961">Cell wall biogenesis/degradation</keyword>
<protein>
    <recommendedName>
        <fullName evidence="10">UDP-N-acetylglucosamine--N-acetylmuramyl-(pentapeptide) pyrophosphoryl-undecaprenol N-acetylglucosamine transferase</fullName>
        <ecNumber evidence="10">2.4.1.227</ecNumber>
    </recommendedName>
    <alternativeName>
        <fullName evidence="10">Undecaprenyl-PP-MurNAc-pentapeptide-UDPGlcNAc GlcNAc transferase</fullName>
    </alternativeName>
</protein>
<dbReference type="InterPro" id="IPR004276">
    <property type="entry name" value="GlycoTrans_28_N"/>
</dbReference>
<feature type="binding site" evidence="10">
    <location>
        <position position="281"/>
    </location>
    <ligand>
        <name>UDP-N-acetyl-alpha-D-glucosamine</name>
        <dbReference type="ChEBI" id="CHEBI:57705"/>
    </ligand>
</feature>
<gene>
    <name evidence="10 13" type="primary">murG</name>
    <name evidence="13" type="ORF">ACFOND_06270</name>
</gene>
<sequence length="353" mass="38475">MKVMIMAGGTGGHIFPANAVADALKERGMDVHWLGSIRGMEQSIVEKLGYPFHGLPVSAWHGGKLRKLMTPINLLRSLWVCYGLFRKQKPDVVVGFGGYPSAPGGLMASMLNIPLVLHEQNGTPGLTNKKLAHRASMVLQAFPNTFAGQYPVVGNPVRKALASMTKPSLRKQSPSGALNVLVLGGSLGAQAINELMPKAAALLKEPVNVWHQTGRGKKASVQDQYTSGNAKVTEFIDDMAEAYRWADVVVARSGASTVSEIAAVGLPALFVPYPWHGDKQQYRNAEWLCNENCAQWIEQSELTPKVLAEKITDWQRNREGLIAQADKAWHLGIRDSAEIMVEYIVKATQGKQA</sequence>
<evidence type="ECO:0000256" key="3">
    <source>
        <dbReference type="ARBA" id="ARBA00022676"/>
    </source>
</evidence>
<comment type="pathway">
    <text evidence="10">Cell wall biogenesis; peptidoglycan biosynthesis.</text>
</comment>
<evidence type="ECO:0000313" key="14">
    <source>
        <dbReference type="Proteomes" id="UP001595710"/>
    </source>
</evidence>
<comment type="function">
    <text evidence="10">Cell wall formation. Catalyzes the transfer of a GlcNAc subunit on undecaprenyl-pyrophosphoryl-MurNAc-pentapeptide (lipid intermediate I) to form undecaprenyl-pyrophosphoryl-MurNAc-(pentapeptide)GlcNAc (lipid intermediate II).</text>
</comment>
<comment type="catalytic activity">
    <reaction evidence="10">
        <text>di-trans,octa-cis-undecaprenyl diphospho-N-acetyl-alpha-D-muramoyl-L-alanyl-D-glutamyl-meso-2,6-diaminopimeloyl-D-alanyl-D-alanine + UDP-N-acetyl-alpha-D-glucosamine = di-trans,octa-cis-undecaprenyl diphospho-[N-acetyl-alpha-D-glucosaminyl-(1-&gt;4)]-N-acetyl-alpha-D-muramoyl-L-alanyl-D-glutamyl-meso-2,6-diaminopimeloyl-D-alanyl-D-alanine + UDP + H(+)</text>
        <dbReference type="Rhea" id="RHEA:31227"/>
        <dbReference type="ChEBI" id="CHEBI:15378"/>
        <dbReference type="ChEBI" id="CHEBI:57705"/>
        <dbReference type="ChEBI" id="CHEBI:58223"/>
        <dbReference type="ChEBI" id="CHEBI:61387"/>
        <dbReference type="ChEBI" id="CHEBI:61388"/>
        <dbReference type="EC" id="2.4.1.227"/>
    </reaction>
</comment>
<dbReference type="HAMAP" id="MF_00033">
    <property type="entry name" value="MurG"/>
    <property type="match status" value="1"/>
</dbReference>